<evidence type="ECO:0000313" key="2">
    <source>
        <dbReference type="EMBL" id="KRL86204.1"/>
    </source>
</evidence>
<dbReference type="Proteomes" id="UP000051324">
    <property type="component" value="Unassembled WGS sequence"/>
</dbReference>
<dbReference type="AlphaFoldDB" id="A0A0R1TYC7"/>
<accession>A0A0R1TYC7</accession>
<dbReference type="EMBL" id="AZFT01000030">
    <property type="protein sequence ID" value="KRL86204.1"/>
    <property type="molecule type" value="Genomic_DNA"/>
</dbReference>
<name>A0A0R1TYC7_9LACO</name>
<dbReference type="RefSeq" id="WP_025087368.1">
    <property type="nucleotide sequence ID" value="NZ_AZFT01000030.1"/>
</dbReference>
<dbReference type="Pfam" id="PF20434">
    <property type="entry name" value="BD-FAE"/>
    <property type="match status" value="1"/>
</dbReference>
<sequence>MSVISSKNLLELTEPTTPRYPKIYSDLVYATKEHQSLTLTLMTPPVLPNTKPHFPLIVWVPDLDETGTLRPDARFAQLLTLTTRGYAVALVSYRLDDQTQMVKDIHSATRFLLDHSFKYHLDPYRYLLFGQGQGADLSALSIFNQGQQSFNDEDVRRSPLRYQGAILLAPRTPDQLVTATTTAPKKLPPFLLLEAKQENVSLAELAEALTSLQPKTARYCFDEATRTSDAFFTPYSLDLLFDFISASFAKK</sequence>
<keyword evidence="3" id="KW-1185">Reference proteome</keyword>
<dbReference type="eggNOG" id="COG0657">
    <property type="taxonomic scope" value="Bacteria"/>
</dbReference>
<organism evidence="2 3">
    <name type="scientific">Ligilactobacillus apodemi DSM 16634 = JCM 16172</name>
    <dbReference type="NCBI Taxonomy" id="1423724"/>
    <lineage>
        <taxon>Bacteria</taxon>
        <taxon>Bacillati</taxon>
        <taxon>Bacillota</taxon>
        <taxon>Bacilli</taxon>
        <taxon>Lactobacillales</taxon>
        <taxon>Lactobacillaceae</taxon>
        <taxon>Ligilactobacillus</taxon>
    </lineage>
</organism>
<dbReference type="SUPFAM" id="SSF53474">
    <property type="entry name" value="alpha/beta-Hydrolases"/>
    <property type="match status" value="1"/>
</dbReference>
<reference evidence="2 3" key="1">
    <citation type="journal article" date="2015" name="Genome Announc.">
        <title>Expanding the biotechnology potential of lactobacilli through comparative genomics of 213 strains and associated genera.</title>
        <authorList>
            <person name="Sun Z."/>
            <person name="Harris H.M."/>
            <person name="McCann A."/>
            <person name="Guo C."/>
            <person name="Argimon S."/>
            <person name="Zhang W."/>
            <person name="Yang X."/>
            <person name="Jeffery I.B."/>
            <person name="Cooney J.C."/>
            <person name="Kagawa T.F."/>
            <person name="Liu W."/>
            <person name="Song Y."/>
            <person name="Salvetti E."/>
            <person name="Wrobel A."/>
            <person name="Rasinkangas P."/>
            <person name="Parkhill J."/>
            <person name="Rea M.C."/>
            <person name="O'Sullivan O."/>
            <person name="Ritari J."/>
            <person name="Douillard F.P."/>
            <person name="Paul Ross R."/>
            <person name="Yang R."/>
            <person name="Briner A.E."/>
            <person name="Felis G.E."/>
            <person name="de Vos W.M."/>
            <person name="Barrangou R."/>
            <person name="Klaenhammer T.R."/>
            <person name="Caufield P.W."/>
            <person name="Cui Y."/>
            <person name="Zhang H."/>
            <person name="O'Toole P.W."/>
        </authorList>
    </citation>
    <scope>NUCLEOTIDE SEQUENCE [LARGE SCALE GENOMIC DNA]</scope>
    <source>
        <strain evidence="2 3">DSM 16634</strain>
    </source>
</reference>
<dbReference type="InterPro" id="IPR029058">
    <property type="entry name" value="AB_hydrolase_fold"/>
</dbReference>
<evidence type="ECO:0000259" key="1">
    <source>
        <dbReference type="Pfam" id="PF20434"/>
    </source>
</evidence>
<dbReference type="PATRIC" id="fig|1423724.4.peg.2000"/>
<gene>
    <name evidence="2" type="ORF">FC32_GL001916</name>
</gene>
<dbReference type="STRING" id="1423724.FC32_GL001916"/>
<feature type="domain" description="BD-FAE-like" evidence="1">
    <location>
        <begin position="75"/>
        <end position="154"/>
    </location>
</feature>
<comment type="caution">
    <text evidence="2">The sequence shown here is derived from an EMBL/GenBank/DDBJ whole genome shotgun (WGS) entry which is preliminary data.</text>
</comment>
<dbReference type="Gene3D" id="3.40.50.1820">
    <property type="entry name" value="alpha/beta hydrolase"/>
    <property type="match status" value="1"/>
</dbReference>
<protein>
    <recommendedName>
        <fullName evidence="1">BD-FAE-like domain-containing protein</fullName>
    </recommendedName>
</protein>
<proteinExistence type="predicted"/>
<evidence type="ECO:0000313" key="3">
    <source>
        <dbReference type="Proteomes" id="UP000051324"/>
    </source>
</evidence>
<dbReference type="InterPro" id="IPR049492">
    <property type="entry name" value="BD-FAE-like_dom"/>
</dbReference>